<dbReference type="EMBL" id="JOJR01009207">
    <property type="protein sequence ID" value="RCN26178.1"/>
    <property type="molecule type" value="Genomic_DNA"/>
</dbReference>
<comment type="caution">
    <text evidence="2">The sequence shown here is derived from an EMBL/GenBank/DDBJ whole genome shotgun (WGS) entry which is preliminary data.</text>
</comment>
<sequence length="529" mass="60122">MTCPPLPRLQLHPIQAKPVPNRLGLLSIPPTQESLMMLRLLLDPTAKEPRRPSPLSDLQQPPLAHNLRRTTSHSPDHAKRERRAPPPRCDILPQPAHPPQLDRTPDNYWNHMMPHHPWARYITPLPEWTGLSNDNVTSALPKIVYAHLVTGEYLGTRFEKSLFSRKFRGVPSADSKLPIMELMRMEHAIDFRRHASNLIEEVLHRRYTPADPDLPPAPAGVPPSLVYPPRWKQRFPVLYQVVAKNREQYSRIRLEAAIRQGRLMGLLSQTHSLACKDPSNSLRQSRYSRTTAMDTRTPYFFRVNEFVFVTPPSANKLVLGIVLFASRRGVGEVNNLKIAFEGCPEAVTVSPIICDFPLKEIEVDDFVLAEPRINVSCAMRFFEPPISRDAQSELIDLARRFLLAYPADGILPLRVSKLDREDTEWIEDRGNSFTTYTTDPRSARKRMGQLFSAACSALAANALIGDDKNTHHVMATVPSLTAFPLRLEFRLSEMTSDSGWSVQRPVDVWVEHSSTVGRTVIRQTRFSFN</sequence>
<name>A0A368F3H9_ANCCA</name>
<organism evidence="2 3">
    <name type="scientific">Ancylostoma caninum</name>
    <name type="common">Dog hookworm</name>
    <dbReference type="NCBI Taxonomy" id="29170"/>
    <lineage>
        <taxon>Eukaryota</taxon>
        <taxon>Metazoa</taxon>
        <taxon>Ecdysozoa</taxon>
        <taxon>Nematoda</taxon>
        <taxon>Chromadorea</taxon>
        <taxon>Rhabditida</taxon>
        <taxon>Rhabditina</taxon>
        <taxon>Rhabditomorpha</taxon>
        <taxon>Strongyloidea</taxon>
        <taxon>Ancylostomatidae</taxon>
        <taxon>Ancylostomatinae</taxon>
        <taxon>Ancylostoma</taxon>
    </lineage>
</organism>
<dbReference type="AlphaFoldDB" id="A0A368F3H9"/>
<reference evidence="2 3" key="1">
    <citation type="submission" date="2014-10" db="EMBL/GenBank/DDBJ databases">
        <title>Draft genome of the hookworm Ancylostoma caninum.</title>
        <authorList>
            <person name="Mitreva M."/>
        </authorList>
    </citation>
    <scope>NUCLEOTIDE SEQUENCE [LARGE SCALE GENOMIC DNA]</scope>
    <source>
        <strain evidence="2 3">Baltimore</strain>
    </source>
</reference>
<feature type="region of interest" description="Disordered" evidence="1">
    <location>
        <begin position="46"/>
        <end position="102"/>
    </location>
</feature>
<protein>
    <submittedName>
        <fullName evidence="2">Uncharacterized protein</fullName>
    </submittedName>
</protein>
<evidence type="ECO:0000313" key="2">
    <source>
        <dbReference type="EMBL" id="RCN26178.1"/>
    </source>
</evidence>
<evidence type="ECO:0000256" key="1">
    <source>
        <dbReference type="SAM" id="MobiDB-lite"/>
    </source>
</evidence>
<keyword evidence="3" id="KW-1185">Reference proteome</keyword>
<gene>
    <name evidence="2" type="ORF">ANCCAN_28102</name>
</gene>
<accession>A0A368F3H9</accession>
<evidence type="ECO:0000313" key="3">
    <source>
        <dbReference type="Proteomes" id="UP000252519"/>
    </source>
</evidence>
<dbReference type="Proteomes" id="UP000252519">
    <property type="component" value="Unassembled WGS sequence"/>
</dbReference>
<feature type="compositionally biased region" description="Low complexity" evidence="1">
    <location>
        <begin position="53"/>
        <end position="63"/>
    </location>
</feature>
<proteinExistence type="predicted"/>